<dbReference type="SUPFAM" id="SSF48452">
    <property type="entry name" value="TPR-like"/>
    <property type="match status" value="1"/>
</dbReference>
<gene>
    <name evidence="3" type="ORF">DDE18_10845</name>
</gene>
<reference evidence="3 4" key="1">
    <citation type="submission" date="2018-04" db="EMBL/GenBank/DDBJ databases">
        <title>Genome of Nocardioides gansuensis WSJ-1.</title>
        <authorList>
            <person name="Wu S."/>
            <person name="Wang G."/>
        </authorList>
    </citation>
    <scope>NUCLEOTIDE SEQUENCE [LARGE SCALE GENOMIC DNA]</scope>
    <source>
        <strain evidence="3 4">WSJ-1</strain>
    </source>
</reference>
<dbReference type="Pfam" id="PF00196">
    <property type="entry name" value="GerE"/>
    <property type="match status" value="1"/>
</dbReference>
<organism evidence="3 4">
    <name type="scientific">Nocardioides gansuensis</name>
    <dbReference type="NCBI Taxonomy" id="2138300"/>
    <lineage>
        <taxon>Bacteria</taxon>
        <taxon>Bacillati</taxon>
        <taxon>Actinomycetota</taxon>
        <taxon>Actinomycetes</taxon>
        <taxon>Propionibacteriales</taxon>
        <taxon>Nocardioidaceae</taxon>
        <taxon>Nocardioides</taxon>
    </lineage>
</organism>
<dbReference type="SUPFAM" id="SSF46894">
    <property type="entry name" value="C-terminal effector domain of the bipartite response regulators"/>
    <property type="match status" value="1"/>
</dbReference>
<dbReference type="Gene3D" id="1.25.40.10">
    <property type="entry name" value="Tetratricopeptide repeat domain"/>
    <property type="match status" value="1"/>
</dbReference>
<keyword evidence="4" id="KW-1185">Reference proteome</keyword>
<protein>
    <submittedName>
        <fullName evidence="3">ATPase</fullName>
    </submittedName>
</protein>
<dbReference type="AlphaFoldDB" id="A0A2T8FAU6"/>
<dbReference type="PANTHER" id="PTHR47691:SF3">
    <property type="entry name" value="HTH-TYPE TRANSCRIPTIONAL REGULATOR RV0890C-RELATED"/>
    <property type="match status" value="1"/>
</dbReference>
<evidence type="ECO:0000313" key="3">
    <source>
        <dbReference type="EMBL" id="PVG82846.1"/>
    </source>
</evidence>
<sequence>MVSTAPLSADALNGGLPAEVSSFVGREEELRRARDLLASNRLLTLVGPGGVGKTRLALRLAGTVGRRFGDGVCWVELRGVRDERLVPLTVAGALGVSLVEADFTAGLARFLVDKRLLLVLDNCEHVAAGCARLLDSLLRAAPGLKALASSRHVLHVSGEQLLTVQAFPVPEQDSEVSPENVATYDSVALFVDRVRAVQPTFRLTPESCAPIAGLCRRLEGMPLALELAASWMRGMTLDQVVQRLGTRRVYGPSDEGPDGVARTLESTIRASYELCSPAEQMLWCRLSVFAGGFDLRGAESVCAGQGMPVEEVLPALAGLVEHSAVQRVQGSEAEAGWYHMLETIRSFGEGRLRSAGELRQLRLRHRDHYAGLAEEAAHAFFGPGQNEWLLRIQRELDNLRTAIAWCFGEPGQAQVGLRMATALVEYWFASSVREGYGLLLKALDRVPEPTLVRAEGLWAAAHCAMYVNEVAQGRRLLEECRDLGGQLDDVRLRARVQQVEGEALFCEGDAPGCIAVWEQSAAAFREAGDPYGEFHVLMTSSAAAFFSDDPRLEGYARKAVALAEEHAAESSKAGVLYALGNAHWRAGRADEAIRCYRESLLRWEPWMYVAGMPFAVEAMAWVVSAVRPDDLAARLLGASAAVWRRSGMRVDELPFYFERDRQAKEAVSTAIGQERYEAAFAEGACCSLEEALALATSIGKPKGGRPVASQREQEPGPLTKRESQVAELVAEGLTNKDIASRLLISQRTVESHVENILGKLGVRSRAQVAGWVASQRLTEAEPTTPTHSRLSADNGRGRAVE</sequence>
<evidence type="ECO:0000259" key="2">
    <source>
        <dbReference type="PROSITE" id="PS50043"/>
    </source>
</evidence>
<dbReference type="InterPro" id="IPR027417">
    <property type="entry name" value="P-loop_NTPase"/>
</dbReference>
<accession>A0A2T8FAU6</accession>
<dbReference type="InterPro" id="IPR016032">
    <property type="entry name" value="Sig_transdc_resp-reg_C-effctor"/>
</dbReference>
<feature type="domain" description="HTH luxR-type" evidence="2">
    <location>
        <begin position="711"/>
        <end position="776"/>
    </location>
</feature>
<dbReference type="EMBL" id="QDGZ01000004">
    <property type="protein sequence ID" value="PVG82846.1"/>
    <property type="molecule type" value="Genomic_DNA"/>
</dbReference>
<dbReference type="PANTHER" id="PTHR47691">
    <property type="entry name" value="REGULATOR-RELATED"/>
    <property type="match status" value="1"/>
</dbReference>
<feature type="region of interest" description="Disordered" evidence="1">
    <location>
        <begin position="699"/>
        <end position="721"/>
    </location>
</feature>
<dbReference type="InterPro" id="IPR011990">
    <property type="entry name" value="TPR-like_helical_dom_sf"/>
</dbReference>
<dbReference type="GO" id="GO:0003677">
    <property type="term" value="F:DNA binding"/>
    <property type="evidence" value="ECO:0007669"/>
    <property type="project" value="InterPro"/>
</dbReference>
<dbReference type="InterPro" id="IPR058852">
    <property type="entry name" value="HTH_77"/>
</dbReference>
<dbReference type="InterPro" id="IPR000792">
    <property type="entry name" value="Tscrpt_reg_LuxR_C"/>
</dbReference>
<proteinExistence type="predicted"/>
<feature type="region of interest" description="Disordered" evidence="1">
    <location>
        <begin position="777"/>
        <end position="801"/>
    </location>
</feature>
<dbReference type="CDD" id="cd06170">
    <property type="entry name" value="LuxR_C_like"/>
    <property type="match status" value="1"/>
</dbReference>
<name>A0A2T8FAU6_9ACTN</name>
<dbReference type="Gene3D" id="3.40.50.300">
    <property type="entry name" value="P-loop containing nucleotide triphosphate hydrolases"/>
    <property type="match status" value="1"/>
</dbReference>
<dbReference type="Gene3D" id="1.10.10.10">
    <property type="entry name" value="Winged helix-like DNA-binding domain superfamily/Winged helix DNA-binding domain"/>
    <property type="match status" value="1"/>
</dbReference>
<feature type="compositionally biased region" description="Polar residues" evidence="1">
    <location>
        <begin position="777"/>
        <end position="791"/>
    </location>
</feature>
<dbReference type="PROSITE" id="PS50043">
    <property type="entry name" value="HTH_LUXR_2"/>
    <property type="match status" value="1"/>
</dbReference>
<dbReference type="PROSITE" id="PS00622">
    <property type="entry name" value="HTH_LUXR_1"/>
    <property type="match status" value="1"/>
</dbReference>
<dbReference type="PRINTS" id="PR00038">
    <property type="entry name" value="HTHLUXR"/>
</dbReference>
<comment type="caution">
    <text evidence="3">The sequence shown here is derived from an EMBL/GenBank/DDBJ whole genome shotgun (WGS) entry which is preliminary data.</text>
</comment>
<dbReference type="SMART" id="SM00421">
    <property type="entry name" value="HTH_LUXR"/>
    <property type="match status" value="1"/>
</dbReference>
<feature type="compositionally biased region" description="Basic and acidic residues" evidence="1">
    <location>
        <begin position="711"/>
        <end position="721"/>
    </location>
</feature>
<dbReference type="Proteomes" id="UP000246018">
    <property type="component" value="Unassembled WGS sequence"/>
</dbReference>
<evidence type="ECO:0000313" key="4">
    <source>
        <dbReference type="Proteomes" id="UP000246018"/>
    </source>
</evidence>
<dbReference type="InterPro" id="IPR036388">
    <property type="entry name" value="WH-like_DNA-bd_sf"/>
</dbReference>
<dbReference type="GO" id="GO:0006355">
    <property type="term" value="P:regulation of DNA-templated transcription"/>
    <property type="evidence" value="ECO:0007669"/>
    <property type="project" value="InterPro"/>
</dbReference>
<dbReference type="PRINTS" id="PR00364">
    <property type="entry name" value="DISEASERSIST"/>
</dbReference>
<dbReference type="Pfam" id="PF25872">
    <property type="entry name" value="HTH_77"/>
    <property type="match status" value="1"/>
</dbReference>
<dbReference type="SUPFAM" id="SSF52540">
    <property type="entry name" value="P-loop containing nucleoside triphosphate hydrolases"/>
    <property type="match status" value="1"/>
</dbReference>
<evidence type="ECO:0000256" key="1">
    <source>
        <dbReference type="SAM" id="MobiDB-lite"/>
    </source>
</evidence>